<dbReference type="EMBL" id="LT985188">
    <property type="protein sequence ID" value="SPD88598.1"/>
    <property type="molecule type" value="Genomic_DNA"/>
</dbReference>
<feature type="compositionally biased region" description="Low complexity" evidence="1">
    <location>
        <begin position="24"/>
        <end position="36"/>
    </location>
</feature>
<dbReference type="KEGG" id="mgg:MPLG2_3568"/>
<name>A0A2N9JLZ4_9ACTN</name>
<evidence type="ECO:0000256" key="1">
    <source>
        <dbReference type="SAM" id="MobiDB-lite"/>
    </source>
</evidence>
<dbReference type="RefSeq" id="WP_158681285.1">
    <property type="nucleotide sequence ID" value="NZ_BAAAGO010000009.1"/>
</dbReference>
<sequence length="53" mass="5364">MFSNDPAAVRAAILAGTIQQVQAEPARQAARPAAVRGSLSGHGTSGAAAHRRL</sequence>
<dbReference type="Proteomes" id="UP000238164">
    <property type="component" value="Chromosome 1"/>
</dbReference>
<evidence type="ECO:0000313" key="2">
    <source>
        <dbReference type="EMBL" id="SPD88598.1"/>
    </source>
</evidence>
<reference evidence="2 3" key="1">
    <citation type="submission" date="2018-02" db="EMBL/GenBank/DDBJ databases">
        <authorList>
            <person name="Cohen D.B."/>
            <person name="Kent A.D."/>
        </authorList>
    </citation>
    <scope>NUCLEOTIDE SEQUENCE [LARGE SCALE GENOMIC DNA]</scope>
    <source>
        <strain evidence="2">1</strain>
    </source>
</reference>
<evidence type="ECO:0000313" key="3">
    <source>
        <dbReference type="Proteomes" id="UP000238164"/>
    </source>
</evidence>
<proteinExistence type="predicted"/>
<feature type="region of interest" description="Disordered" evidence="1">
    <location>
        <begin position="24"/>
        <end position="53"/>
    </location>
</feature>
<accession>A0A2N9JLZ4</accession>
<gene>
    <name evidence="2" type="ORF">MPLG2_3568</name>
</gene>
<protein>
    <submittedName>
        <fullName evidence="2">Uncharacterized protein</fullName>
    </submittedName>
</protein>
<dbReference type="AlphaFoldDB" id="A0A2N9JLZ4"/>
<organism evidence="2 3">
    <name type="scientific">Micropruina glycogenica</name>
    <dbReference type="NCBI Taxonomy" id="75385"/>
    <lineage>
        <taxon>Bacteria</taxon>
        <taxon>Bacillati</taxon>
        <taxon>Actinomycetota</taxon>
        <taxon>Actinomycetes</taxon>
        <taxon>Propionibacteriales</taxon>
        <taxon>Nocardioidaceae</taxon>
        <taxon>Micropruina</taxon>
    </lineage>
</organism>
<keyword evidence="3" id="KW-1185">Reference proteome</keyword>